<dbReference type="GO" id="GO:0005524">
    <property type="term" value="F:ATP binding"/>
    <property type="evidence" value="ECO:0007669"/>
    <property type="project" value="UniProtKB-KW"/>
</dbReference>
<dbReference type="Gene3D" id="1.20.1560.10">
    <property type="entry name" value="ABC transporter type 1, transmembrane domain"/>
    <property type="match status" value="1"/>
</dbReference>
<feature type="transmembrane region" description="Helical" evidence="7">
    <location>
        <begin position="78"/>
        <end position="100"/>
    </location>
</feature>
<dbReference type="KEGG" id="dti:Desti_2810"/>
<evidence type="ECO:0000256" key="6">
    <source>
        <dbReference type="ARBA" id="ARBA00023136"/>
    </source>
</evidence>
<dbReference type="OrthoDB" id="9760168at2"/>
<dbReference type="STRING" id="706587.Desti_2810"/>
<dbReference type="InterPro" id="IPR027417">
    <property type="entry name" value="P-loop_NTPase"/>
</dbReference>
<feature type="transmembrane region" description="Helical" evidence="7">
    <location>
        <begin position="183"/>
        <end position="201"/>
    </location>
</feature>
<feature type="transmembrane region" description="Helical" evidence="7">
    <location>
        <begin position="271"/>
        <end position="289"/>
    </location>
</feature>
<evidence type="ECO:0000256" key="2">
    <source>
        <dbReference type="ARBA" id="ARBA00022692"/>
    </source>
</evidence>
<dbReference type="HOGENOM" id="CLU_000604_84_3_7"/>
<keyword evidence="4" id="KW-0067">ATP-binding</keyword>
<accession>I4C7D9</accession>
<feature type="transmembrane region" description="Helical" evidence="7">
    <location>
        <begin position="22"/>
        <end position="47"/>
    </location>
</feature>
<dbReference type="Gene3D" id="3.40.50.300">
    <property type="entry name" value="P-loop containing nucleotide triphosphate hydrolases"/>
    <property type="match status" value="1"/>
</dbReference>
<dbReference type="RefSeq" id="WP_014810619.1">
    <property type="nucleotide sequence ID" value="NC_018025.1"/>
</dbReference>
<dbReference type="PROSITE" id="PS00211">
    <property type="entry name" value="ABC_TRANSPORTER_1"/>
    <property type="match status" value="1"/>
</dbReference>
<feature type="transmembrane region" description="Helical" evidence="7">
    <location>
        <begin position="157"/>
        <end position="177"/>
    </location>
</feature>
<evidence type="ECO:0000259" key="8">
    <source>
        <dbReference type="PROSITE" id="PS50893"/>
    </source>
</evidence>
<feature type="domain" description="ABC transmembrane type-1" evidence="9">
    <location>
        <begin position="23"/>
        <end position="320"/>
    </location>
</feature>
<protein>
    <submittedName>
        <fullName evidence="10">ABC-type bacteriocin/lantibiotic exporter with N-terminal double-glycine peptidase domain</fullName>
    </submittedName>
</protein>
<evidence type="ECO:0000313" key="10">
    <source>
        <dbReference type="EMBL" id="AFM25480.1"/>
    </source>
</evidence>
<dbReference type="PROSITE" id="PS50893">
    <property type="entry name" value="ABC_TRANSPORTER_2"/>
    <property type="match status" value="1"/>
</dbReference>
<dbReference type="PANTHER" id="PTHR24221">
    <property type="entry name" value="ATP-BINDING CASSETTE SUB-FAMILY B"/>
    <property type="match status" value="1"/>
</dbReference>
<keyword evidence="3" id="KW-0547">Nucleotide-binding</keyword>
<keyword evidence="2 7" id="KW-0812">Transmembrane</keyword>
<dbReference type="GO" id="GO:0140359">
    <property type="term" value="F:ABC-type transporter activity"/>
    <property type="evidence" value="ECO:0007669"/>
    <property type="project" value="InterPro"/>
</dbReference>
<dbReference type="PANTHER" id="PTHR24221:SF654">
    <property type="entry name" value="ATP-BINDING CASSETTE SUB-FAMILY B MEMBER 6"/>
    <property type="match status" value="1"/>
</dbReference>
<dbReference type="InterPro" id="IPR011527">
    <property type="entry name" value="ABC1_TM_dom"/>
</dbReference>
<dbReference type="GO" id="GO:0005886">
    <property type="term" value="C:plasma membrane"/>
    <property type="evidence" value="ECO:0007669"/>
    <property type="project" value="UniProtKB-SubCell"/>
</dbReference>
<evidence type="ECO:0000256" key="7">
    <source>
        <dbReference type="SAM" id="Phobius"/>
    </source>
</evidence>
<dbReference type="GO" id="GO:0016887">
    <property type="term" value="F:ATP hydrolysis activity"/>
    <property type="evidence" value="ECO:0007669"/>
    <property type="project" value="InterPro"/>
</dbReference>
<dbReference type="InterPro" id="IPR003439">
    <property type="entry name" value="ABC_transporter-like_ATP-bd"/>
</dbReference>
<dbReference type="SUPFAM" id="SSF52540">
    <property type="entry name" value="P-loop containing nucleoside triphosphate hydrolases"/>
    <property type="match status" value="1"/>
</dbReference>
<dbReference type="PROSITE" id="PS50929">
    <property type="entry name" value="ABC_TM1F"/>
    <property type="match status" value="1"/>
</dbReference>
<organism evidence="10 11">
    <name type="scientific">Desulfomonile tiedjei (strain ATCC 49306 / DSM 6799 / DCB-1)</name>
    <dbReference type="NCBI Taxonomy" id="706587"/>
    <lineage>
        <taxon>Bacteria</taxon>
        <taxon>Pseudomonadati</taxon>
        <taxon>Thermodesulfobacteriota</taxon>
        <taxon>Desulfomonilia</taxon>
        <taxon>Desulfomonilales</taxon>
        <taxon>Desulfomonilaceae</taxon>
        <taxon>Desulfomonile</taxon>
    </lineage>
</organism>
<dbReference type="SMART" id="SM00382">
    <property type="entry name" value="AAA"/>
    <property type="match status" value="1"/>
</dbReference>
<evidence type="ECO:0000256" key="3">
    <source>
        <dbReference type="ARBA" id="ARBA00022741"/>
    </source>
</evidence>
<keyword evidence="5 7" id="KW-1133">Transmembrane helix</keyword>
<proteinExistence type="predicted"/>
<evidence type="ECO:0000313" key="11">
    <source>
        <dbReference type="Proteomes" id="UP000006055"/>
    </source>
</evidence>
<dbReference type="EMBL" id="CP003360">
    <property type="protein sequence ID" value="AFM25480.1"/>
    <property type="molecule type" value="Genomic_DNA"/>
</dbReference>
<dbReference type="Pfam" id="PF00005">
    <property type="entry name" value="ABC_tran"/>
    <property type="match status" value="1"/>
</dbReference>
<dbReference type="InterPro" id="IPR003593">
    <property type="entry name" value="AAA+_ATPase"/>
</dbReference>
<dbReference type="Pfam" id="PF00664">
    <property type="entry name" value="ABC_membrane"/>
    <property type="match status" value="1"/>
</dbReference>
<dbReference type="InterPro" id="IPR036640">
    <property type="entry name" value="ABC1_TM_sf"/>
</dbReference>
<evidence type="ECO:0000259" key="9">
    <source>
        <dbReference type="PROSITE" id="PS50929"/>
    </source>
</evidence>
<name>I4C7D9_DESTA</name>
<sequence>MDDNQSGSGILRSLFIAYPGRSAVATICLTFAALAEGVGIASVLPLISLAVGKGPSLTGDLGRYVQEAFSYVNLQPTLGSLLIVMVVTMTAKAILVLIALKQVGYTVAHVEADLRLSLIRALMQARWEYFSSLRDGAVTNAIITEAERAAYGYRRMLFVIGYSIQLLVYVIICFMISWQLSVSVAICGVLGAFVFSFFLGMTRDAGRKQTRLLSSLSSRLVEGLQCLKPLKAMACEHLLRPLLESEIGQLKQAREKEILSTEGRFALNEPLIAVLLAGAVYVGVVYWNADAEGMVVLGLIFWRGLGRIDGIQAQIQELVRVESAMKSLRSGIDAANRYSESNLGKTTPSLERELRLENLSFSYAEKAVIQNLSLSIPAYSFVALMGPSGTGKTTVADLITGMLPPSSGRILTDGVSLSEVDMRAWRSLIGYVPQESILFHDTIHMNVTLGNPEISESGVTAALKSAGAWDFVCELPDGTKTPVGERGMKLSGGQRQRIAIARAIVRNPRLLILDEVTSALDPVTEKDICLTLQQLKERMTIFAISHQEAVVHFADQVHTLERSFTREHYQPPDLSKIAG</sequence>
<dbReference type="SUPFAM" id="SSF90123">
    <property type="entry name" value="ABC transporter transmembrane region"/>
    <property type="match status" value="1"/>
</dbReference>
<dbReference type="Proteomes" id="UP000006055">
    <property type="component" value="Chromosome"/>
</dbReference>
<evidence type="ECO:0000256" key="1">
    <source>
        <dbReference type="ARBA" id="ARBA00004651"/>
    </source>
</evidence>
<feature type="domain" description="ABC transporter" evidence="8">
    <location>
        <begin position="354"/>
        <end position="577"/>
    </location>
</feature>
<dbReference type="InterPro" id="IPR039421">
    <property type="entry name" value="Type_1_exporter"/>
</dbReference>
<evidence type="ECO:0000256" key="5">
    <source>
        <dbReference type="ARBA" id="ARBA00022989"/>
    </source>
</evidence>
<reference evidence="11" key="1">
    <citation type="submission" date="2012-06" db="EMBL/GenBank/DDBJ databases">
        <title>Complete sequence of chromosome of Desulfomonile tiedjei DSM 6799.</title>
        <authorList>
            <person name="Lucas S."/>
            <person name="Copeland A."/>
            <person name="Lapidus A."/>
            <person name="Glavina del Rio T."/>
            <person name="Dalin E."/>
            <person name="Tice H."/>
            <person name="Bruce D."/>
            <person name="Goodwin L."/>
            <person name="Pitluck S."/>
            <person name="Peters L."/>
            <person name="Ovchinnikova G."/>
            <person name="Zeytun A."/>
            <person name="Lu M."/>
            <person name="Kyrpides N."/>
            <person name="Mavromatis K."/>
            <person name="Ivanova N."/>
            <person name="Brettin T."/>
            <person name="Detter J.C."/>
            <person name="Han C."/>
            <person name="Larimer F."/>
            <person name="Land M."/>
            <person name="Hauser L."/>
            <person name="Markowitz V."/>
            <person name="Cheng J.-F."/>
            <person name="Hugenholtz P."/>
            <person name="Woyke T."/>
            <person name="Wu D."/>
            <person name="Spring S."/>
            <person name="Schroeder M."/>
            <person name="Brambilla E."/>
            <person name="Klenk H.-P."/>
            <person name="Eisen J.A."/>
        </authorList>
    </citation>
    <scope>NUCLEOTIDE SEQUENCE [LARGE SCALE GENOMIC DNA]</scope>
    <source>
        <strain evidence="11">ATCC 49306 / DSM 6799 / DCB-1</strain>
    </source>
</reference>
<gene>
    <name evidence="10" type="ordered locus">Desti_2810</name>
</gene>
<dbReference type="InterPro" id="IPR017871">
    <property type="entry name" value="ABC_transporter-like_CS"/>
</dbReference>
<keyword evidence="6 7" id="KW-0472">Membrane</keyword>
<keyword evidence="11" id="KW-1185">Reference proteome</keyword>
<dbReference type="AlphaFoldDB" id="I4C7D9"/>
<comment type="subcellular location">
    <subcellularLocation>
        <location evidence="1">Cell membrane</location>
        <topology evidence="1">Multi-pass membrane protein</topology>
    </subcellularLocation>
</comment>
<evidence type="ECO:0000256" key="4">
    <source>
        <dbReference type="ARBA" id="ARBA00022840"/>
    </source>
</evidence>
<dbReference type="eggNOG" id="COG1132">
    <property type="taxonomic scope" value="Bacteria"/>
</dbReference>